<sequence length="159" mass="18105">MKPYVYFLLVLFIPFVIACSSDDEDENLTKNGPFPLSELAGNWEASKAQFSVSTTSVDIVEDGGTTLMSVQSNGRFTITLNPVDRNSYTVSGEMFWEEWQQTFYFAIIWDDYPNDWDTYGHTYDGTNFTLNGGPDTGEYDFDNDGDLESCTVHFIFNRI</sequence>
<feature type="signal peptide" evidence="1">
    <location>
        <begin position="1"/>
        <end position="18"/>
    </location>
</feature>
<gene>
    <name evidence="2" type="ORF">LBU54_13105</name>
</gene>
<protein>
    <recommendedName>
        <fullName evidence="4">DUF5004 domain-containing protein</fullName>
    </recommendedName>
</protein>
<dbReference type="Proteomes" id="UP001198901">
    <property type="component" value="Unassembled WGS sequence"/>
</dbReference>
<reference evidence="3" key="1">
    <citation type="submission" date="2023-07" db="EMBL/GenBank/DDBJ databases">
        <authorList>
            <person name="Yue Y."/>
        </authorList>
    </citation>
    <scope>NUCLEOTIDE SEQUENCE [LARGE SCALE GENOMIC DNA]</scope>
    <source>
        <strain evidence="3">D23</strain>
    </source>
</reference>
<dbReference type="RefSeq" id="WP_224530630.1">
    <property type="nucleotide sequence ID" value="NZ_JAIUJR010000009.1"/>
</dbReference>
<evidence type="ECO:0000313" key="3">
    <source>
        <dbReference type="Proteomes" id="UP001198901"/>
    </source>
</evidence>
<dbReference type="EMBL" id="JAIUJR010000009">
    <property type="protein sequence ID" value="MCA0133528.1"/>
    <property type="molecule type" value="Genomic_DNA"/>
</dbReference>
<proteinExistence type="predicted"/>
<evidence type="ECO:0008006" key="4">
    <source>
        <dbReference type="Google" id="ProtNLM"/>
    </source>
</evidence>
<organism evidence="2 3">
    <name type="scientific">Winogradskyella alexanderae</name>
    <dbReference type="NCBI Taxonomy" id="2877123"/>
    <lineage>
        <taxon>Bacteria</taxon>
        <taxon>Pseudomonadati</taxon>
        <taxon>Bacteroidota</taxon>
        <taxon>Flavobacteriia</taxon>
        <taxon>Flavobacteriales</taxon>
        <taxon>Flavobacteriaceae</taxon>
        <taxon>Winogradskyella</taxon>
    </lineage>
</organism>
<evidence type="ECO:0000313" key="2">
    <source>
        <dbReference type="EMBL" id="MCA0133528.1"/>
    </source>
</evidence>
<accession>A0ABS7XU26</accession>
<comment type="caution">
    <text evidence="2">The sequence shown here is derived from an EMBL/GenBank/DDBJ whole genome shotgun (WGS) entry which is preliminary data.</text>
</comment>
<feature type="chain" id="PRO_5047213410" description="DUF5004 domain-containing protein" evidence="1">
    <location>
        <begin position="19"/>
        <end position="159"/>
    </location>
</feature>
<keyword evidence="1" id="KW-0732">Signal</keyword>
<dbReference type="PROSITE" id="PS51257">
    <property type="entry name" value="PROKAR_LIPOPROTEIN"/>
    <property type="match status" value="1"/>
</dbReference>
<evidence type="ECO:0000256" key="1">
    <source>
        <dbReference type="SAM" id="SignalP"/>
    </source>
</evidence>
<name>A0ABS7XU26_9FLAO</name>
<keyword evidence="3" id="KW-1185">Reference proteome</keyword>